<dbReference type="Proteomes" id="UP000281553">
    <property type="component" value="Unassembled WGS sequence"/>
</dbReference>
<sequence length="60" mass="7510">MLMKQKSRSILPRKICSMKGRSRRRLRNGRRSVTRSRRWRQQKNLSRQFLLKLLTQLKWR</sequence>
<dbReference type="AlphaFoldDB" id="A0A3P7P2W4"/>
<evidence type="ECO:0000313" key="2">
    <source>
        <dbReference type="Proteomes" id="UP000281553"/>
    </source>
</evidence>
<evidence type="ECO:0000313" key="1">
    <source>
        <dbReference type="EMBL" id="VDN44503.1"/>
    </source>
</evidence>
<accession>A0A3P7P2W4</accession>
<organism evidence="1 2">
    <name type="scientific">Dibothriocephalus latus</name>
    <name type="common">Fish tapeworm</name>
    <name type="synonym">Diphyllobothrium latum</name>
    <dbReference type="NCBI Taxonomy" id="60516"/>
    <lineage>
        <taxon>Eukaryota</taxon>
        <taxon>Metazoa</taxon>
        <taxon>Spiralia</taxon>
        <taxon>Lophotrochozoa</taxon>
        <taxon>Platyhelminthes</taxon>
        <taxon>Cestoda</taxon>
        <taxon>Eucestoda</taxon>
        <taxon>Diphyllobothriidea</taxon>
        <taxon>Diphyllobothriidae</taxon>
        <taxon>Dibothriocephalus</taxon>
    </lineage>
</organism>
<dbReference type="EMBL" id="UYRU01111807">
    <property type="protein sequence ID" value="VDN44503.1"/>
    <property type="molecule type" value="Genomic_DNA"/>
</dbReference>
<name>A0A3P7P2W4_DIBLA</name>
<proteinExistence type="predicted"/>
<gene>
    <name evidence="1" type="ORF">DILT_LOCUS19350</name>
</gene>
<keyword evidence="2" id="KW-1185">Reference proteome</keyword>
<reference evidence="1 2" key="1">
    <citation type="submission" date="2018-11" db="EMBL/GenBank/DDBJ databases">
        <authorList>
            <consortium name="Pathogen Informatics"/>
        </authorList>
    </citation>
    <scope>NUCLEOTIDE SEQUENCE [LARGE SCALE GENOMIC DNA]</scope>
</reference>
<protein>
    <submittedName>
        <fullName evidence="1">Uncharacterized protein</fullName>
    </submittedName>
</protein>